<reference evidence="1 2" key="1">
    <citation type="journal article" date="2020" name="Cell">
        <title>Large-Scale Comparative Analyses of Tick Genomes Elucidate Their Genetic Diversity and Vector Capacities.</title>
        <authorList>
            <consortium name="Tick Genome and Microbiome Consortium (TIGMIC)"/>
            <person name="Jia N."/>
            <person name="Wang J."/>
            <person name="Shi W."/>
            <person name="Du L."/>
            <person name="Sun Y."/>
            <person name="Zhan W."/>
            <person name="Jiang J.F."/>
            <person name="Wang Q."/>
            <person name="Zhang B."/>
            <person name="Ji P."/>
            <person name="Bell-Sakyi L."/>
            <person name="Cui X.M."/>
            <person name="Yuan T.T."/>
            <person name="Jiang B.G."/>
            <person name="Yang W.F."/>
            <person name="Lam T.T."/>
            <person name="Chang Q.C."/>
            <person name="Ding S.J."/>
            <person name="Wang X.J."/>
            <person name="Zhu J.G."/>
            <person name="Ruan X.D."/>
            <person name="Zhao L."/>
            <person name="Wei J.T."/>
            <person name="Ye R.Z."/>
            <person name="Que T.C."/>
            <person name="Du C.H."/>
            <person name="Zhou Y.H."/>
            <person name="Cheng J.X."/>
            <person name="Dai P.F."/>
            <person name="Guo W.B."/>
            <person name="Han X.H."/>
            <person name="Huang E.J."/>
            <person name="Li L.F."/>
            <person name="Wei W."/>
            <person name="Gao Y.C."/>
            <person name="Liu J.Z."/>
            <person name="Shao H.Z."/>
            <person name="Wang X."/>
            <person name="Wang C.C."/>
            <person name="Yang T.C."/>
            <person name="Huo Q.B."/>
            <person name="Li W."/>
            <person name="Chen H.Y."/>
            <person name="Chen S.E."/>
            <person name="Zhou L.G."/>
            <person name="Ni X.B."/>
            <person name="Tian J.H."/>
            <person name="Sheng Y."/>
            <person name="Liu T."/>
            <person name="Pan Y.S."/>
            <person name="Xia L.Y."/>
            <person name="Li J."/>
            <person name="Zhao F."/>
            <person name="Cao W.C."/>
        </authorList>
    </citation>
    <scope>NUCLEOTIDE SEQUENCE [LARGE SCALE GENOMIC DNA]</scope>
    <source>
        <strain evidence="1">Iper-2018</strain>
    </source>
</reference>
<organism evidence="1 2">
    <name type="scientific">Ixodes persulcatus</name>
    <name type="common">Taiga tick</name>
    <dbReference type="NCBI Taxonomy" id="34615"/>
    <lineage>
        <taxon>Eukaryota</taxon>
        <taxon>Metazoa</taxon>
        <taxon>Ecdysozoa</taxon>
        <taxon>Arthropoda</taxon>
        <taxon>Chelicerata</taxon>
        <taxon>Arachnida</taxon>
        <taxon>Acari</taxon>
        <taxon>Parasitiformes</taxon>
        <taxon>Ixodida</taxon>
        <taxon>Ixodoidea</taxon>
        <taxon>Ixodidae</taxon>
        <taxon>Ixodinae</taxon>
        <taxon>Ixodes</taxon>
    </lineage>
</organism>
<sequence length="243" mass="27009">MTCSLRLIGLAGGGARTERRRIPAGPINCREHAMTLCLFRCLIGPSAHYIGRARTEAETKYRKQTIPLNVRGVIHGITAEITDEYLSQHVPAEKPRLLGICRLGRTNTILLSIEGPRLPRYAFIRCGVYPIFPQRARCKQCKLCHGIGHRGDVKLLPYNHDLLTTPLDCDPLCFNCNGEHPPSSPACPARTKADEDAQKRQRIPSRHRFQAVAQPPQDLQNWPACLPQTASTSSRHRGAKVAA</sequence>
<gene>
    <name evidence="1" type="ORF">HPB47_025834</name>
</gene>
<evidence type="ECO:0000313" key="2">
    <source>
        <dbReference type="Proteomes" id="UP000805193"/>
    </source>
</evidence>
<accession>A0AC60Q2C0</accession>
<dbReference type="Proteomes" id="UP000805193">
    <property type="component" value="Unassembled WGS sequence"/>
</dbReference>
<keyword evidence="2" id="KW-1185">Reference proteome</keyword>
<dbReference type="EMBL" id="JABSTQ010009654">
    <property type="protein sequence ID" value="KAG0427160.1"/>
    <property type="molecule type" value="Genomic_DNA"/>
</dbReference>
<evidence type="ECO:0000313" key="1">
    <source>
        <dbReference type="EMBL" id="KAG0427160.1"/>
    </source>
</evidence>
<proteinExistence type="predicted"/>
<name>A0AC60Q2C0_IXOPE</name>
<comment type="caution">
    <text evidence="1">The sequence shown here is derived from an EMBL/GenBank/DDBJ whole genome shotgun (WGS) entry which is preliminary data.</text>
</comment>
<protein>
    <submittedName>
        <fullName evidence="1">Uncharacterized protein</fullName>
    </submittedName>
</protein>